<name>A0A1D1VPA3_RAMVA</name>
<keyword evidence="2" id="KW-0813">Transport</keyword>
<dbReference type="GO" id="GO:0006890">
    <property type="term" value="P:retrograde vesicle-mediated transport, Golgi to endoplasmic reticulum"/>
    <property type="evidence" value="ECO:0007669"/>
    <property type="project" value="InterPro"/>
</dbReference>
<evidence type="ECO:0000256" key="5">
    <source>
        <dbReference type="ARBA" id="ARBA00022892"/>
    </source>
</evidence>
<keyword evidence="4" id="KW-0256">Endoplasmic reticulum</keyword>
<evidence type="ECO:0000256" key="10">
    <source>
        <dbReference type="SAM" id="Phobius"/>
    </source>
</evidence>
<evidence type="ECO:0000256" key="3">
    <source>
        <dbReference type="ARBA" id="ARBA00022692"/>
    </source>
</evidence>
<dbReference type="GO" id="GO:0005484">
    <property type="term" value="F:SNAP receptor activity"/>
    <property type="evidence" value="ECO:0007669"/>
    <property type="project" value="InterPro"/>
</dbReference>
<evidence type="ECO:0000256" key="7">
    <source>
        <dbReference type="ARBA" id="ARBA00023054"/>
    </source>
</evidence>
<dbReference type="Proteomes" id="UP000186922">
    <property type="component" value="Unassembled WGS sequence"/>
</dbReference>
<dbReference type="InterPro" id="IPR056173">
    <property type="entry name" value="Sec20_C"/>
</dbReference>
<keyword evidence="6 10" id="KW-1133">Transmembrane helix</keyword>
<protein>
    <recommendedName>
        <fullName evidence="11">Sec20 C-terminal domain-containing protein</fullName>
    </recommendedName>
</protein>
<feature type="domain" description="Sec20 C-terminal" evidence="11">
    <location>
        <begin position="143"/>
        <end position="233"/>
    </location>
</feature>
<proteinExistence type="inferred from homology"/>
<dbReference type="CDD" id="cd15865">
    <property type="entry name" value="SNARE_SEC20"/>
    <property type="match status" value="1"/>
</dbReference>
<dbReference type="PANTHER" id="PTHR12825:SF0">
    <property type="entry name" value="VESICLE TRANSPORT PROTEIN SEC20"/>
    <property type="match status" value="1"/>
</dbReference>
<dbReference type="Pfam" id="PF03908">
    <property type="entry name" value="Sec20"/>
    <property type="match status" value="1"/>
</dbReference>
<dbReference type="STRING" id="947166.A0A1D1VPA3"/>
<evidence type="ECO:0000256" key="2">
    <source>
        <dbReference type="ARBA" id="ARBA00022448"/>
    </source>
</evidence>
<evidence type="ECO:0000256" key="9">
    <source>
        <dbReference type="ARBA" id="ARBA00037934"/>
    </source>
</evidence>
<sequence length="272" mass="31103">MAASFGPEVARLHDLRTLLVQLDVSMNRILDDILVCDNQTALNKFLQKARQIYTRADSQLETMELTAMQILDHRASETAQTEVEERRKQFKTLNQEIKVAVGQRMLVLERNQRRELIGNAADSASSSATGIRSFVKQEVLLQNNSEMTENLSRISRNIARQVEQSEDTIKTLVSSSETLGKTTDEFQNMGSHIQQGSRLIDKYDRRQLADKILIALAFAFYFLVCVYIINERLFGGFNWFSFFVEFFFPNQEESIDLMTQSSPPATSKVKDL</sequence>
<evidence type="ECO:0000256" key="4">
    <source>
        <dbReference type="ARBA" id="ARBA00022824"/>
    </source>
</evidence>
<dbReference type="EMBL" id="BDGG01000009">
    <property type="protein sequence ID" value="GAV03405.1"/>
    <property type="molecule type" value="Genomic_DNA"/>
</dbReference>
<dbReference type="AlphaFoldDB" id="A0A1D1VPA3"/>
<feature type="transmembrane region" description="Helical" evidence="10">
    <location>
        <begin position="212"/>
        <end position="229"/>
    </location>
</feature>
<evidence type="ECO:0000256" key="1">
    <source>
        <dbReference type="ARBA" id="ARBA00004163"/>
    </source>
</evidence>
<comment type="caution">
    <text evidence="12">The sequence shown here is derived from an EMBL/GenBank/DDBJ whole genome shotgun (WGS) entry which is preliminary data.</text>
</comment>
<keyword evidence="5" id="KW-0931">ER-Golgi transport</keyword>
<evidence type="ECO:0000256" key="6">
    <source>
        <dbReference type="ARBA" id="ARBA00022989"/>
    </source>
</evidence>
<dbReference type="OrthoDB" id="46868at2759"/>
<keyword evidence="7" id="KW-0175">Coiled coil</keyword>
<dbReference type="GO" id="GO:0031201">
    <property type="term" value="C:SNARE complex"/>
    <property type="evidence" value="ECO:0007669"/>
    <property type="project" value="TreeGrafter"/>
</dbReference>
<keyword evidence="8 10" id="KW-0472">Membrane</keyword>
<dbReference type="PANTHER" id="PTHR12825">
    <property type="entry name" value="BNIP1-RELATED"/>
    <property type="match status" value="1"/>
</dbReference>
<evidence type="ECO:0000256" key="8">
    <source>
        <dbReference type="ARBA" id="ARBA00023136"/>
    </source>
</evidence>
<dbReference type="GO" id="GO:0005789">
    <property type="term" value="C:endoplasmic reticulum membrane"/>
    <property type="evidence" value="ECO:0007669"/>
    <property type="project" value="UniProtKB-SubCell"/>
</dbReference>
<dbReference type="InterPro" id="IPR005606">
    <property type="entry name" value="Sec20"/>
</dbReference>
<evidence type="ECO:0000259" key="11">
    <source>
        <dbReference type="Pfam" id="PF03908"/>
    </source>
</evidence>
<keyword evidence="13" id="KW-1185">Reference proteome</keyword>
<reference evidence="12 13" key="1">
    <citation type="journal article" date="2016" name="Nat. Commun.">
        <title>Extremotolerant tardigrade genome and improved radiotolerance of human cultured cells by tardigrade-unique protein.</title>
        <authorList>
            <person name="Hashimoto T."/>
            <person name="Horikawa D.D."/>
            <person name="Saito Y."/>
            <person name="Kuwahara H."/>
            <person name="Kozuka-Hata H."/>
            <person name="Shin-I T."/>
            <person name="Minakuchi Y."/>
            <person name="Ohishi K."/>
            <person name="Motoyama A."/>
            <person name="Aizu T."/>
            <person name="Enomoto A."/>
            <person name="Kondo K."/>
            <person name="Tanaka S."/>
            <person name="Hara Y."/>
            <person name="Koshikawa S."/>
            <person name="Sagara H."/>
            <person name="Miura T."/>
            <person name="Yokobori S."/>
            <person name="Miyagawa K."/>
            <person name="Suzuki Y."/>
            <person name="Kubo T."/>
            <person name="Oyama M."/>
            <person name="Kohara Y."/>
            <person name="Fujiyama A."/>
            <person name="Arakawa K."/>
            <person name="Katayama T."/>
            <person name="Toyoda A."/>
            <person name="Kunieda T."/>
        </authorList>
    </citation>
    <scope>NUCLEOTIDE SEQUENCE [LARGE SCALE GENOMIC DNA]</scope>
    <source>
        <strain evidence="12 13">YOKOZUNA-1</strain>
    </source>
</reference>
<gene>
    <name evidence="12" type="primary">RvY_13833-1</name>
    <name evidence="12" type="synonym">RvY_13833.1</name>
    <name evidence="12" type="ORF">RvY_13833</name>
</gene>
<accession>A0A1D1VPA3</accession>
<organism evidence="12 13">
    <name type="scientific">Ramazzottius varieornatus</name>
    <name type="common">Water bear</name>
    <name type="synonym">Tardigrade</name>
    <dbReference type="NCBI Taxonomy" id="947166"/>
    <lineage>
        <taxon>Eukaryota</taxon>
        <taxon>Metazoa</taxon>
        <taxon>Ecdysozoa</taxon>
        <taxon>Tardigrada</taxon>
        <taxon>Eutardigrada</taxon>
        <taxon>Parachela</taxon>
        <taxon>Hypsibioidea</taxon>
        <taxon>Ramazzottiidae</taxon>
        <taxon>Ramazzottius</taxon>
    </lineage>
</organism>
<evidence type="ECO:0000313" key="12">
    <source>
        <dbReference type="EMBL" id="GAV03405.1"/>
    </source>
</evidence>
<evidence type="ECO:0000313" key="13">
    <source>
        <dbReference type="Proteomes" id="UP000186922"/>
    </source>
</evidence>
<keyword evidence="3 10" id="KW-0812">Transmembrane</keyword>
<comment type="subcellular location">
    <subcellularLocation>
        <location evidence="1">Endoplasmic reticulum membrane</location>
        <topology evidence="1">Single-pass type IV membrane protein</topology>
    </subcellularLocation>
</comment>
<comment type="similarity">
    <text evidence="9">Belongs to the SEC20 family.</text>
</comment>